<organism evidence="2">
    <name type="scientific">Rhizophagus irregularis (strain DAOM 181602 / DAOM 197198 / MUCL 43194)</name>
    <name type="common">Arbuscular mycorrhizal fungus</name>
    <name type="synonym">Glomus intraradices</name>
    <dbReference type="NCBI Taxonomy" id="747089"/>
    <lineage>
        <taxon>Eukaryota</taxon>
        <taxon>Fungi</taxon>
        <taxon>Fungi incertae sedis</taxon>
        <taxon>Mucoromycota</taxon>
        <taxon>Glomeromycotina</taxon>
        <taxon>Glomeromycetes</taxon>
        <taxon>Glomerales</taxon>
        <taxon>Glomeraceae</taxon>
        <taxon>Rhizophagus</taxon>
    </lineage>
</organism>
<evidence type="ECO:0000313" key="2">
    <source>
        <dbReference type="EMBL" id="ESA20934.1"/>
    </source>
</evidence>
<keyword evidence="3" id="KW-0808">Transferase</keyword>
<dbReference type="Proteomes" id="UP000018888">
    <property type="component" value="Unassembled WGS sequence"/>
</dbReference>
<reference evidence="3 4" key="1">
    <citation type="journal article" date="2013" name="Proc. Natl. Acad. Sci. U.S.A.">
        <title>Genome of an arbuscular mycorrhizal fungus provides insight into the oldest plant symbiosis.</title>
        <authorList>
            <person name="Tisserant E."/>
            <person name="Malbreil M."/>
            <person name="Kuo A."/>
            <person name="Kohler A."/>
            <person name="Symeonidi A."/>
            <person name="Balestrini R."/>
            <person name="Charron P."/>
            <person name="Duensing N."/>
            <person name="Frei Dit Frey N."/>
            <person name="Gianinazzi-Pearson V."/>
            <person name="Gilbert L.B."/>
            <person name="Handa Y."/>
            <person name="Herr J.R."/>
            <person name="Hijri M."/>
            <person name="Koul R."/>
            <person name="Kawaguchi M."/>
            <person name="Krajinski F."/>
            <person name="Lammers P.J."/>
            <person name="Masclaux F.G."/>
            <person name="Murat C."/>
            <person name="Morin E."/>
            <person name="Ndikumana S."/>
            <person name="Pagni M."/>
            <person name="Petitpierre D."/>
            <person name="Requena N."/>
            <person name="Rosikiewicz P."/>
            <person name="Riley R."/>
            <person name="Saito K."/>
            <person name="San Clemente H."/>
            <person name="Shapiro H."/>
            <person name="van Tuinen D."/>
            <person name="Becard G."/>
            <person name="Bonfante P."/>
            <person name="Paszkowski U."/>
            <person name="Shachar-Hill Y.Y."/>
            <person name="Tuskan G.A."/>
            <person name="Young P.W."/>
            <person name="Sanders I.R."/>
            <person name="Henrissat B."/>
            <person name="Rensing S.A."/>
            <person name="Grigoriev I.V."/>
            <person name="Corradi N."/>
            <person name="Roux C."/>
            <person name="Martin F."/>
        </authorList>
    </citation>
    <scope>NUCLEOTIDE SEQUENCE [LARGE SCALE GENOMIC DNA]</scope>
    <source>
        <strain evidence="4">DAOM 181602 / DAOM 197198 / MUCL 43194</strain>
        <strain evidence="3">DAOM 197198</strain>
    </source>
</reference>
<proteinExistence type="predicted"/>
<name>U9UKH4_RHIID</name>
<dbReference type="InterPro" id="IPR001245">
    <property type="entry name" value="Ser-Thr/Tyr_kinase_cat_dom"/>
</dbReference>
<dbReference type="PRINTS" id="PR00109">
    <property type="entry name" value="TYRKINASE"/>
</dbReference>
<keyword evidence="4" id="KW-1185">Reference proteome</keyword>
<sequence length="463" mass="54251">MYVYDLYNSNLLKNISNEYSEYEKNIINQTYGLCSDCKEPKTFWGWCKSCNSKRFQMAFQWTSGNGIIDKIIKDSQLTARNKREVIEWIPYDRLKNIQFHARGGFSTVYLAIWLDGRIRTYWNNETNQLDRKVFKLNEEDFKNARNKETRSPLQKNEKTGFHVVLKCLNNSSNDTEGFLNEWKNYLKFIYSTMNNNCDSIRLYGITQDPVTLDYMIVMEYMSYGSLRSNLMIKKYNPYDKFNNLYFIARSLSALHKCGLIHGDFHSGNILLQSHRYAYISDFGLSRSAHKSDSNEVYGVLPYIAPEVLRGKPYTKASDIYSFGIIMWEMTSGIPAFNNVPHDFYLSIGICKGNRPEIIDDTEPEYVELMKKCWDSEPNKRPSAEDLIECFKKMRSQYYSNYDRVQVPENEVIIQNHPLSCYTSRKINYSTELNEILKSSESSESLEHCRVNEVDYLYPVRGSV</sequence>
<dbReference type="GO" id="GO:0004674">
    <property type="term" value="F:protein serine/threonine kinase activity"/>
    <property type="evidence" value="ECO:0007669"/>
    <property type="project" value="TreeGrafter"/>
</dbReference>
<feature type="domain" description="Protein kinase" evidence="1">
    <location>
        <begin position="94"/>
        <end position="398"/>
    </location>
</feature>
<evidence type="ECO:0000313" key="4">
    <source>
        <dbReference type="Proteomes" id="UP000018888"/>
    </source>
</evidence>
<dbReference type="SMR" id="U9UKH4"/>
<gene>
    <name evidence="3" type="ORF">GLOIN_2v1550744</name>
    <name evidence="2" type="ORF">GLOINDRAFT_18000</name>
</gene>
<dbReference type="EMBL" id="AUPC02000044">
    <property type="protein sequence ID" value="POG77055.1"/>
    <property type="molecule type" value="Genomic_DNA"/>
</dbReference>
<dbReference type="GO" id="GO:0005524">
    <property type="term" value="F:ATP binding"/>
    <property type="evidence" value="ECO:0007669"/>
    <property type="project" value="InterPro"/>
</dbReference>
<dbReference type="InterPro" id="IPR000719">
    <property type="entry name" value="Prot_kinase_dom"/>
</dbReference>
<dbReference type="InterPro" id="IPR011009">
    <property type="entry name" value="Kinase-like_dom_sf"/>
</dbReference>
<dbReference type="HOGENOM" id="CLU_000288_7_34_1"/>
<reference evidence="2" key="2">
    <citation type="submission" date="2013-07" db="EMBL/GenBank/DDBJ databases">
        <title>The genome of an arbuscular mycorrhizal fungus provides insights into the evolution of the oldest plant symbiosis.</title>
        <authorList>
            <consortium name="DOE Joint Genome Institute"/>
            <person name="Tisserant E."/>
            <person name="Malbreil M."/>
            <person name="Kuo A."/>
            <person name="Kohler A."/>
            <person name="Symeonidi A."/>
            <person name="Balestrini R."/>
            <person name="Charron P."/>
            <person name="Duensing N."/>
            <person name="Frei-dit-Frey N."/>
            <person name="Gianinazzi-Pearson V."/>
            <person name="Gilbert B."/>
            <person name="Handa Y."/>
            <person name="Hijri M."/>
            <person name="Kaul R."/>
            <person name="Kawaguchi M."/>
            <person name="Krajinski F."/>
            <person name="Lammers P."/>
            <person name="Lapierre D."/>
            <person name="Masclaux F.G."/>
            <person name="Murat C."/>
            <person name="Morin E."/>
            <person name="Ndikumana S."/>
            <person name="Pagni M."/>
            <person name="Petitpierre D."/>
            <person name="Requena N."/>
            <person name="Rosikiewicz P."/>
            <person name="Riley R."/>
            <person name="Saito K."/>
            <person name="San Clemente H."/>
            <person name="Shapiro H."/>
            <person name="van Tuinen D."/>
            <person name="Becard G."/>
            <person name="Bonfante P."/>
            <person name="Paszkowski U."/>
            <person name="Shachar-Hill Y."/>
            <person name="Young J.P."/>
            <person name="Sanders I.R."/>
            <person name="Henrissat B."/>
            <person name="Rensing S.A."/>
            <person name="Grigoriev I.V."/>
            <person name="Corradi N."/>
            <person name="Roux C."/>
            <person name="Martin F."/>
        </authorList>
    </citation>
    <scope>NUCLEOTIDE SEQUENCE</scope>
    <source>
        <strain evidence="2">DAOM 197198</strain>
    </source>
</reference>
<dbReference type="Pfam" id="PF07714">
    <property type="entry name" value="PK_Tyr_Ser-Thr"/>
    <property type="match status" value="1"/>
</dbReference>
<dbReference type="PANTHER" id="PTHR44329">
    <property type="entry name" value="SERINE/THREONINE-PROTEIN KINASE TNNI3K-RELATED"/>
    <property type="match status" value="1"/>
</dbReference>
<dbReference type="EMBL" id="KI276874">
    <property type="protein sequence ID" value="ESA20934.1"/>
    <property type="molecule type" value="Genomic_DNA"/>
</dbReference>
<protein>
    <submittedName>
        <fullName evidence="3">Kinase-like domain-containing protein</fullName>
    </submittedName>
</protein>
<dbReference type="eggNOG" id="KOG0192">
    <property type="taxonomic scope" value="Eukaryota"/>
</dbReference>
<accession>U9UKH4</accession>
<keyword evidence="3" id="KW-0418">Kinase</keyword>
<evidence type="ECO:0000259" key="1">
    <source>
        <dbReference type="PROSITE" id="PS50011"/>
    </source>
</evidence>
<dbReference type="SUPFAM" id="SSF56112">
    <property type="entry name" value="Protein kinase-like (PK-like)"/>
    <property type="match status" value="1"/>
</dbReference>
<dbReference type="PROSITE" id="PS50011">
    <property type="entry name" value="PROTEIN_KINASE_DOM"/>
    <property type="match status" value="1"/>
</dbReference>
<dbReference type="VEuPathDB" id="FungiDB:RhiirFUN_003770"/>
<dbReference type="Gene3D" id="1.10.510.10">
    <property type="entry name" value="Transferase(Phosphotransferase) domain 1"/>
    <property type="match status" value="1"/>
</dbReference>
<reference evidence="3 4" key="3">
    <citation type="journal article" date="2018" name="New Phytol.">
        <title>High intraspecific genome diversity in the model arbuscular mycorrhizal symbiont Rhizophagus irregularis.</title>
        <authorList>
            <person name="Chen E.C.H."/>
            <person name="Morin E."/>
            <person name="Beaudet D."/>
            <person name="Noel J."/>
            <person name="Yildirir G."/>
            <person name="Ndikumana S."/>
            <person name="Charron P."/>
            <person name="St-Onge C."/>
            <person name="Giorgi J."/>
            <person name="Kruger M."/>
            <person name="Marton T."/>
            <person name="Ropars J."/>
            <person name="Grigoriev I.V."/>
            <person name="Hainaut M."/>
            <person name="Henrissat B."/>
            <person name="Roux C."/>
            <person name="Martin F."/>
            <person name="Corradi N."/>
        </authorList>
    </citation>
    <scope>NUCLEOTIDE SEQUENCE [LARGE SCALE GENOMIC DNA]</scope>
    <source>
        <strain evidence="4">DAOM 181602 / DAOM 197198 / MUCL 43194</strain>
        <strain evidence="3">DAOM 197198</strain>
    </source>
</reference>
<evidence type="ECO:0000313" key="3">
    <source>
        <dbReference type="EMBL" id="POG77055.1"/>
    </source>
</evidence>
<dbReference type="AlphaFoldDB" id="U9UKH4"/>
<dbReference type="InterPro" id="IPR051681">
    <property type="entry name" value="Ser/Thr_Kinases-Pseudokinases"/>
</dbReference>